<dbReference type="EMBL" id="VSSQ01058740">
    <property type="protein sequence ID" value="MPN12398.1"/>
    <property type="molecule type" value="Genomic_DNA"/>
</dbReference>
<dbReference type="AlphaFoldDB" id="A0A645FDB2"/>
<comment type="caution">
    <text evidence="1">The sequence shown here is derived from an EMBL/GenBank/DDBJ whole genome shotgun (WGS) entry which is preliminary data.</text>
</comment>
<reference evidence="1" key="1">
    <citation type="submission" date="2019-08" db="EMBL/GenBank/DDBJ databases">
        <authorList>
            <person name="Kucharzyk K."/>
            <person name="Murdoch R.W."/>
            <person name="Higgins S."/>
            <person name="Loffler F."/>
        </authorList>
    </citation>
    <scope>NUCLEOTIDE SEQUENCE</scope>
</reference>
<evidence type="ECO:0000313" key="1">
    <source>
        <dbReference type="EMBL" id="MPN12398.1"/>
    </source>
</evidence>
<protein>
    <submittedName>
        <fullName evidence="1">Uncharacterized protein</fullName>
    </submittedName>
</protein>
<name>A0A645FDB2_9ZZZZ</name>
<accession>A0A645FDB2</accession>
<proteinExistence type="predicted"/>
<gene>
    <name evidence="1" type="ORF">SDC9_159716</name>
</gene>
<organism evidence="1">
    <name type="scientific">bioreactor metagenome</name>
    <dbReference type="NCBI Taxonomy" id="1076179"/>
    <lineage>
        <taxon>unclassified sequences</taxon>
        <taxon>metagenomes</taxon>
        <taxon>ecological metagenomes</taxon>
    </lineage>
</organism>
<sequence length="99" mass="10301">MERRDELHSSLQLPAGARAAGTAGYELAARAFPPDSSGERGSERGDGDLVAERCAQAAQPSDLRAVPPVVGRAEAFPAQAGHGTEPEICRSYAAILQGE</sequence>